<dbReference type="Gene3D" id="6.10.140.730">
    <property type="match status" value="1"/>
</dbReference>
<dbReference type="InterPro" id="IPR058792">
    <property type="entry name" value="Beta-barrel_RND_2"/>
</dbReference>
<dbReference type="EMBL" id="JAWIIV010000002">
    <property type="protein sequence ID" value="MEC4718148.1"/>
    <property type="molecule type" value="Genomic_DNA"/>
</dbReference>
<feature type="domain" description="CusB-like beta-barrel" evidence="7">
    <location>
        <begin position="270"/>
        <end position="346"/>
    </location>
</feature>
<dbReference type="InterPro" id="IPR051909">
    <property type="entry name" value="MFP_Cation_Efflux"/>
</dbReference>
<evidence type="ECO:0000256" key="1">
    <source>
        <dbReference type="ARBA" id="ARBA00009477"/>
    </source>
</evidence>
<dbReference type="Pfam" id="PF11604">
    <property type="entry name" value="CusF_Ec"/>
    <property type="match status" value="1"/>
</dbReference>
<sequence length="540" mass="56704">MKAKVIVLALVAAGAIGAGGYGLYSAGMDQGMKMASPATSDAATATAGAAGNTAGGGSVDPSNGKKVLYWHDPMVPGQKFDKPGKSPFMDMQLVPVYAQDAGDEGSVSISPRVQQNLGIRTAEVTKSNLSPAIEAVGSVAYNERDLVMVQARSNGFVERLHVRAPLDPVRKGQPLVQLYIPDWVAAQEEYLSVKRMNGAGADTFVDAARQRMRLAGMTDEHIRQVETTGKVQARMTLTAPVSGVVAELAVREGMTVMSGAPLFRINGLSTVWVNAEVPENAAAQVRPGNVVEARTPSLPGSVFKGKINAILPEVDPTTRTIKARVEVANPNNQLVPGMFATVNFTPNAREEILTVPSEAVIQTGKRSVVMIAQGDGKFIPAEVEIGIETDGKTEIRKGLEAGQKVVVSGQFLIDSEASLKGTITRMGEAPAAEKGAQGGNSLHRGQGKVESIDKEEIVLSHEPIPSLQWGAMTMGFKLPAQGLPKGVAEGDSVTFELRPLKDGMFEVASISRSGAAPASGAKGEMKEGMNMPSKPAGATK</sequence>
<dbReference type="InterPro" id="IPR045800">
    <property type="entry name" value="HMBD"/>
</dbReference>
<dbReference type="Pfam" id="PF19335">
    <property type="entry name" value="HMBD"/>
    <property type="match status" value="1"/>
</dbReference>
<gene>
    <name evidence="9" type="ORF">RY831_03245</name>
</gene>
<dbReference type="InterPro" id="IPR058790">
    <property type="entry name" value="BSH_CusB"/>
</dbReference>
<dbReference type="InterPro" id="IPR021647">
    <property type="entry name" value="CusF_Ec"/>
</dbReference>
<evidence type="ECO:0000313" key="9">
    <source>
        <dbReference type="EMBL" id="MEC4718148.1"/>
    </source>
</evidence>
<dbReference type="Gene3D" id="2.40.50.320">
    <property type="entry name" value="Copper binding periplasmic protein CusF"/>
    <property type="match status" value="1"/>
</dbReference>
<keyword evidence="2" id="KW-0813">Transport</keyword>
<dbReference type="InterPro" id="IPR042230">
    <property type="entry name" value="CusF_sf"/>
</dbReference>
<evidence type="ECO:0000256" key="3">
    <source>
        <dbReference type="SAM" id="MobiDB-lite"/>
    </source>
</evidence>
<comment type="caution">
    <text evidence="9">The sequence shown here is derived from an EMBL/GenBank/DDBJ whole genome shotgun (WGS) entry which is preliminary data.</text>
</comment>
<proteinExistence type="inferred from homology"/>
<organism evidence="9 10">
    <name type="scientific">Noviherbaspirillum album</name>
    <dbReference type="NCBI Taxonomy" id="3080276"/>
    <lineage>
        <taxon>Bacteria</taxon>
        <taxon>Pseudomonadati</taxon>
        <taxon>Pseudomonadota</taxon>
        <taxon>Betaproteobacteria</taxon>
        <taxon>Burkholderiales</taxon>
        <taxon>Oxalobacteraceae</taxon>
        <taxon>Noviherbaspirillum</taxon>
    </lineage>
</organism>
<evidence type="ECO:0000313" key="10">
    <source>
        <dbReference type="Proteomes" id="UP001352263"/>
    </source>
</evidence>
<name>A0ABU6J3E1_9BURK</name>
<evidence type="ECO:0000259" key="7">
    <source>
        <dbReference type="Pfam" id="PF25954"/>
    </source>
</evidence>
<evidence type="ECO:0000259" key="6">
    <source>
        <dbReference type="Pfam" id="PF25919"/>
    </source>
</evidence>
<dbReference type="Pfam" id="PF25919">
    <property type="entry name" value="BSH_CusB"/>
    <property type="match status" value="1"/>
</dbReference>
<feature type="domain" description="CzcB-like C-terminal circularly permuted SH3-like" evidence="8">
    <location>
        <begin position="353"/>
        <end position="413"/>
    </location>
</feature>
<dbReference type="InterPro" id="IPR058791">
    <property type="entry name" value="3HB_CusB"/>
</dbReference>
<dbReference type="NCBIfam" id="TIGR01730">
    <property type="entry name" value="RND_mfp"/>
    <property type="match status" value="1"/>
</dbReference>
<feature type="domain" description="CusB-like barrel-sandwich hybrid" evidence="6">
    <location>
        <begin position="147"/>
        <end position="266"/>
    </location>
</feature>
<feature type="domain" description="Heavy metal binding" evidence="4">
    <location>
        <begin position="69"/>
        <end position="96"/>
    </location>
</feature>
<dbReference type="Proteomes" id="UP001352263">
    <property type="component" value="Unassembled WGS sequence"/>
</dbReference>
<keyword evidence="10" id="KW-1185">Reference proteome</keyword>
<dbReference type="Gene3D" id="2.40.30.170">
    <property type="match status" value="1"/>
</dbReference>
<evidence type="ECO:0000259" key="5">
    <source>
        <dbReference type="Pfam" id="PF25869"/>
    </source>
</evidence>
<dbReference type="Pfam" id="PF25954">
    <property type="entry name" value="Beta-barrel_RND_2"/>
    <property type="match status" value="1"/>
</dbReference>
<protein>
    <submittedName>
        <fullName evidence="9">Efflux RND transporter periplasmic adaptor subunit</fullName>
    </submittedName>
</protein>
<feature type="domain" description="CusB-like three alpha-helical bundle" evidence="5">
    <location>
        <begin position="182"/>
        <end position="233"/>
    </location>
</feature>
<dbReference type="Pfam" id="PF25975">
    <property type="entry name" value="CzcB_C"/>
    <property type="match status" value="1"/>
</dbReference>
<dbReference type="RefSeq" id="WP_326504900.1">
    <property type="nucleotide sequence ID" value="NZ_JAWIIV010000002.1"/>
</dbReference>
<feature type="region of interest" description="Disordered" evidence="3">
    <location>
        <begin position="512"/>
        <end position="540"/>
    </location>
</feature>
<dbReference type="Gene3D" id="2.40.50.100">
    <property type="match status" value="1"/>
</dbReference>
<dbReference type="InterPro" id="IPR006143">
    <property type="entry name" value="RND_pump_MFP"/>
</dbReference>
<dbReference type="Gene3D" id="2.40.420.20">
    <property type="match status" value="1"/>
</dbReference>
<accession>A0ABU6J3E1</accession>
<dbReference type="InterPro" id="IPR058649">
    <property type="entry name" value="CzcB_C"/>
</dbReference>
<reference evidence="9 10" key="1">
    <citation type="submission" date="2023-10" db="EMBL/GenBank/DDBJ databases">
        <title>Noviherbaspirillum sp. CPCC 100848 genome assembly.</title>
        <authorList>
            <person name="Li X.Y."/>
            <person name="Fang X.M."/>
        </authorList>
    </citation>
    <scope>NUCLEOTIDE SEQUENCE [LARGE SCALE GENOMIC DNA]</scope>
    <source>
        <strain evidence="9 10">CPCC 100848</strain>
    </source>
</reference>
<dbReference type="PANTHER" id="PTHR30097">
    <property type="entry name" value="CATION EFFLUX SYSTEM PROTEIN CUSB"/>
    <property type="match status" value="1"/>
</dbReference>
<evidence type="ECO:0000259" key="4">
    <source>
        <dbReference type="Pfam" id="PF19335"/>
    </source>
</evidence>
<dbReference type="PANTHER" id="PTHR30097:SF15">
    <property type="entry name" value="CATION EFFLUX SYSTEM PROTEIN CUSB"/>
    <property type="match status" value="1"/>
</dbReference>
<dbReference type="Pfam" id="PF25869">
    <property type="entry name" value="3HB_CusB"/>
    <property type="match status" value="1"/>
</dbReference>
<dbReference type="SUPFAM" id="SSF111369">
    <property type="entry name" value="HlyD-like secretion proteins"/>
    <property type="match status" value="1"/>
</dbReference>
<comment type="similarity">
    <text evidence="1">Belongs to the membrane fusion protein (MFP) (TC 8.A.1) family.</text>
</comment>
<evidence type="ECO:0000256" key="2">
    <source>
        <dbReference type="ARBA" id="ARBA00022448"/>
    </source>
</evidence>
<evidence type="ECO:0000259" key="8">
    <source>
        <dbReference type="Pfam" id="PF25975"/>
    </source>
</evidence>